<feature type="compositionally biased region" description="Acidic residues" evidence="1">
    <location>
        <begin position="62"/>
        <end position="73"/>
    </location>
</feature>
<reference evidence="2" key="1">
    <citation type="journal article" date="2015" name="Nature">
        <title>Complex archaea that bridge the gap between prokaryotes and eukaryotes.</title>
        <authorList>
            <person name="Spang A."/>
            <person name="Saw J.H."/>
            <person name="Jorgensen S.L."/>
            <person name="Zaremba-Niedzwiedzka K."/>
            <person name="Martijn J."/>
            <person name="Lind A.E."/>
            <person name="van Eijk R."/>
            <person name="Schleper C."/>
            <person name="Guy L."/>
            <person name="Ettema T.J."/>
        </authorList>
    </citation>
    <scope>NUCLEOTIDE SEQUENCE</scope>
</reference>
<dbReference type="EMBL" id="LAZR01014179">
    <property type="protein sequence ID" value="KKM18635.1"/>
    <property type="molecule type" value="Genomic_DNA"/>
</dbReference>
<sequence>MIIKLDKIIVEPKFKITIDEDDIETLNDINKHASKSKPWHKLREPWENEREGDPNPSYENWALEDDPDFDNDPDFEGNVKGDKLYASQYTQSGMDKDDTGRGDIDFDALEAKANEEGDLKEYIVDMKEELSQVENDPSVDSTYITDLRASIIEKEQKLQSGG</sequence>
<accession>A0A0F9KTD8</accession>
<organism evidence="2">
    <name type="scientific">marine sediment metagenome</name>
    <dbReference type="NCBI Taxonomy" id="412755"/>
    <lineage>
        <taxon>unclassified sequences</taxon>
        <taxon>metagenomes</taxon>
        <taxon>ecological metagenomes</taxon>
    </lineage>
</organism>
<proteinExistence type="predicted"/>
<name>A0A0F9KTD8_9ZZZZ</name>
<evidence type="ECO:0000313" key="2">
    <source>
        <dbReference type="EMBL" id="KKM18635.1"/>
    </source>
</evidence>
<gene>
    <name evidence="2" type="ORF">LCGC14_1663710</name>
</gene>
<dbReference type="AlphaFoldDB" id="A0A0F9KTD8"/>
<feature type="region of interest" description="Disordered" evidence="1">
    <location>
        <begin position="28"/>
        <end position="73"/>
    </location>
</feature>
<feature type="compositionally biased region" description="Basic and acidic residues" evidence="1">
    <location>
        <begin position="41"/>
        <end position="53"/>
    </location>
</feature>
<protein>
    <submittedName>
        <fullName evidence="2">Uncharacterized protein</fullName>
    </submittedName>
</protein>
<comment type="caution">
    <text evidence="2">The sequence shown here is derived from an EMBL/GenBank/DDBJ whole genome shotgun (WGS) entry which is preliminary data.</text>
</comment>
<evidence type="ECO:0000256" key="1">
    <source>
        <dbReference type="SAM" id="MobiDB-lite"/>
    </source>
</evidence>